<proteinExistence type="predicted"/>
<organism evidence="1 2">
    <name type="scientific">Planctopirus limnophila (strain ATCC 43296 / DSM 3776 / IFAM 1008 / Mu 290)</name>
    <name type="common">Planctomyces limnophilus</name>
    <dbReference type="NCBI Taxonomy" id="521674"/>
    <lineage>
        <taxon>Bacteria</taxon>
        <taxon>Pseudomonadati</taxon>
        <taxon>Planctomycetota</taxon>
        <taxon>Planctomycetia</taxon>
        <taxon>Planctomycetales</taxon>
        <taxon>Planctomycetaceae</taxon>
        <taxon>Planctopirus</taxon>
    </lineage>
</organism>
<sequence length="150" mass="16647">MCLPERFVVDADKNWHSSCFTDHSLCETKRLIASHTQLATIVARKVTLMSLIINALYRDEAGFIVSAELVLVSTIAVLAMIVGLSEVALNVNNELEDVGSAYGKMSQAYQYYGLEGHNACFSGSSWYEVIDFCDEDNNIVPNNDFLGERI</sequence>
<evidence type="ECO:0000313" key="1">
    <source>
        <dbReference type="EMBL" id="ADG69148.1"/>
    </source>
</evidence>
<keyword evidence="2" id="KW-1185">Reference proteome</keyword>
<name>D5SU95_PLAL2</name>
<evidence type="ECO:0008006" key="3">
    <source>
        <dbReference type="Google" id="ProtNLM"/>
    </source>
</evidence>
<dbReference type="HOGENOM" id="CLU_145243_1_0_0"/>
<accession>D5SU95</accession>
<dbReference type="KEGG" id="plm:Plim_3335"/>
<reference evidence="1 2" key="1">
    <citation type="journal article" date="2010" name="Stand. Genomic Sci.">
        <title>Complete genome sequence of Planctomyces limnophilus type strain (Mu 290).</title>
        <authorList>
            <person name="Labutti K."/>
            <person name="Sikorski J."/>
            <person name="Schneider S."/>
            <person name="Nolan M."/>
            <person name="Lucas S."/>
            <person name="Glavina Del Rio T."/>
            <person name="Tice H."/>
            <person name="Cheng J.F."/>
            <person name="Goodwin L."/>
            <person name="Pitluck S."/>
            <person name="Liolios K."/>
            <person name="Ivanova N."/>
            <person name="Mavromatis K."/>
            <person name="Mikhailova N."/>
            <person name="Pati A."/>
            <person name="Chen A."/>
            <person name="Palaniappan K."/>
            <person name="Land M."/>
            <person name="Hauser L."/>
            <person name="Chang Y.J."/>
            <person name="Jeffries C.D."/>
            <person name="Tindall B.J."/>
            <person name="Rohde M."/>
            <person name="Goker M."/>
            <person name="Woyke T."/>
            <person name="Bristow J."/>
            <person name="Eisen J.A."/>
            <person name="Markowitz V."/>
            <person name="Hugenholtz P."/>
            <person name="Kyrpides N.C."/>
            <person name="Klenk H.P."/>
            <person name="Lapidus A."/>
        </authorList>
    </citation>
    <scope>NUCLEOTIDE SEQUENCE [LARGE SCALE GENOMIC DNA]</scope>
    <source>
        <strain evidence="2">ATCC 43296 / DSM 3776 / IFAM 1008 / 290</strain>
    </source>
</reference>
<protein>
    <recommendedName>
        <fullName evidence="3">Branched-chain amino acid aminotransferase</fullName>
    </recommendedName>
</protein>
<evidence type="ECO:0000313" key="2">
    <source>
        <dbReference type="Proteomes" id="UP000002220"/>
    </source>
</evidence>
<dbReference type="Proteomes" id="UP000002220">
    <property type="component" value="Chromosome"/>
</dbReference>
<dbReference type="AlphaFoldDB" id="D5SU95"/>
<dbReference type="EMBL" id="CP001744">
    <property type="protein sequence ID" value="ADG69148.1"/>
    <property type="molecule type" value="Genomic_DNA"/>
</dbReference>
<gene>
    <name evidence="1" type="ordered locus">Plim_3335</name>
</gene>